<dbReference type="Gene3D" id="3.40.190.10">
    <property type="entry name" value="Periplasmic binding protein-like II"/>
    <property type="match status" value="2"/>
</dbReference>
<keyword evidence="4" id="KW-1185">Reference proteome</keyword>
<name>A0A402AQB1_9CHLR</name>
<evidence type="ECO:0000256" key="2">
    <source>
        <dbReference type="ARBA" id="ARBA00022448"/>
    </source>
</evidence>
<dbReference type="Pfam" id="PF01547">
    <property type="entry name" value="SBP_bac_1"/>
    <property type="match status" value="1"/>
</dbReference>
<keyword evidence="2" id="KW-0813">Transport</keyword>
<organism evidence="3 4">
    <name type="scientific">Dictyobacter kobayashii</name>
    <dbReference type="NCBI Taxonomy" id="2014872"/>
    <lineage>
        <taxon>Bacteria</taxon>
        <taxon>Bacillati</taxon>
        <taxon>Chloroflexota</taxon>
        <taxon>Ktedonobacteria</taxon>
        <taxon>Ktedonobacterales</taxon>
        <taxon>Dictyobacteraceae</taxon>
        <taxon>Dictyobacter</taxon>
    </lineage>
</organism>
<protein>
    <submittedName>
        <fullName evidence="3">ABC transporter substrate-binding protein</fullName>
    </submittedName>
</protein>
<proteinExistence type="inferred from homology"/>
<dbReference type="PANTHER" id="PTHR43649:SF29">
    <property type="entry name" value="OSMOPROTECTIVE COMPOUNDS-BINDING PROTEIN GGTB"/>
    <property type="match status" value="1"/>
</dbReference>
<evidence type="ECO:0000313" key="3">
    <source>
        <dbReference type="EMBL" id="GCE21358.1"/>
    </source>
</evidence>
<dbReference type="RefSeq" id="WP_161977649.1">
    <property type="nucleotide sequence ID" value="NZ_BIFS01000001.1"/>
</dbReference>
<accession>A0A402AQB1</accession>
<reference evidence="4" key="1">
    <citation type="submission" date="2018-12" db="EMBL/GenBank/DDBJ databases">
        <title>Tengunoibacter tsumagoiensis gen. nov., sp. nov., Dictyobacter kobayashii sp. nov., D. alpinus sp. nov., and D. joshuensis sp. nov. and description of Dictyobacteraceae fam. nov. within the order Ktedonobacterales isolated from Tengu-no-mugimeshi.</title>
        <authorList>
            <person name="Wang C.M."/>
            <person name="Zheng Y."/>
            <person name="Sakai Y."/>
            <person name="Toyoda A."/>
            <person name="Minakuchi Y."/>
            <person name="Abe K."/>
            <person name="Yokota A."/>
            <person name="Yabe S."/>
        </authorList>
    </citation>
    <scope>NUCLEOTIDE SEQUENCE [LARGE SCALE GENOMIC DNA]</scope>
    <source>
        <strain evidence="4">Uno11</strain>
    </source>
</reference>
<sequence length="463" mass="51544">MPIFDRRQRHHLDQLVEDFVITRIPRREFLCRAMAAGLSISAATTLLAACEDNPGPQRNGSTKVQSIDVLTEWSGEELDSFNMINAVFTKKTGIKVNVETTRDLLAVLTTRLRGNNPPDVSGMPSVSHFHELAAQNKLVRLDTFFNMQQYQKNYAQAWIDYSSDNGKVYAVLPKANTKGTIWYNPQAFHEVGVSVPQTWDELLALSDKLARQGKYPWSLGVESGATSGWPAADWIAEIYLNKYGPDLYDQWVAHKIPWTDASIKDAFRTFGQIALGKHYVNGGAQAILATNFQDASYLPFEKPAKAYMYYLGDFAAGFIKNQFKTIKSGQDFSFFPFPSINPQYKGSVIGGADLLTAFKDNDGSRQFMEFMTTAEAQSIWVKRGGATSVNSAVEKSVYPDAVAWATAQQMTKATAFRVSADDLIPQTVQYAFWKGTLTYISDPGQLDSVLNTIESQAQLAYQA</sequence>
<dbReference type="EMBL" id="BIFS01000001">
    <property type="protein sequence ID" value="GCE21358.1"/>
    <property type="molecule type" value="Genomic_DNA"/>
</dbReference>
<dbReference type="AlphaFoldDB" id="A0A402AQB1"/>
<dbReference type="SUPFAM" id="SSF53850">
    <property type="entry name" value="Periplasmic binding protein-like II"/>
    <property type="match status" value="1"/>
</dbReference>
<evidence type="ECO:0000313" key="4">
    <source>
        <dbReference type="Proteomes" id="UP000287188"/>
    </source>
</evidence>
<comment type="similarity">
    <text evidence="1">Belongs to the bacterial solute-binding protein 1 family.</text>
</comment>
<dbReference type="InterPro" id="IPR050490">
    <property type="entry name" value="Bact_solute-bd_prot1"/>
</dbReference>
<gene>
    <name evidence="3" type="ORF">KDK_51580</name>
</gene>
<comment type="caution">
    <text evidence="3">The sequence shown here is derived from an EMBL/GenBank/DDBJ whole genome shotgun (WGS) entry which is preliminary data.</text>
</comment>
<evidence type="ECO:0000256" key="1">
    <source>
        <dbReference type="ARBA" id="ARBA00008520"/>
    </source>
</evidence>
<dbReference type="PANTHER" id="PTHR43649">
    <property type="entry name" value="ARABINOSE-BINDING PROTEIN-RELATED"/>
    <property type="match status" value="1"/>
</dbReference>
<dbReference type="Proteomes" id="UP000287188">
    <property type="component" value="Unassembled WGS sequence"/>
</dbReference>
<dbReference type="InterPro" id="IPR006059">
    <property type="entry name" value="SBP"/>
</dbReference>